<gene>
    <name evidence="2" type="ORF">GGR21_000591</name>
</gene>
<protein>
    <recommendedName>
        <fullName evidence="4">DUF4405 domain-containing protein</fullName>
    </recommendedName>
</protein>
<dbReference type="AlphaFoldDB" id="A0A840CMG4"/>
<evidence type="ECO:0000313" key="2">
    <source>
        <dbReference type="EMBL" id="MBB4034704.1"/>
    </source>
</evidence>
<name>A0A840CMG4_9BACT</name>
<dbReference type="EMBL" id="JACIEP010000002">
    <property type="protein sequence ID" value="MBB4034704.1"/>
    <property type="molecule type" value="Genomic_DNA"/>
</dbReference>
<evidence type="ECO:0000256" key="1">
    <source>
        <dbReference type="SAM" id="Phobius"/>
    </source>
</evidence>
<sequence length="155" mass="17534">MKRKISLIKGKPIFIVDLILIPVFALVIYSGLKLHVAGHISGHDTWTHWTHFHVITAILSLLFGGLHVKAHWGWYKSLIKNGIGKKSKITTILSVLFLIEIITGVILVFFIEGGNSSAGIWHYRLGLVMIVFVLIHIITRFSLMMKGLGWNRKKK</sequence>
<proteinExistence type="predicted"/>
<accession>A0A840CMG4</accession>
<feature type="transmembrane region" description="Helical" evidence="1">
    <location>
        <begin position="89"/>
        <end position="111"/>
    </location>
</feature>
<dbReference type="Proteomes" id="UP000555103">
    <property type="component" value="Unassembled WGS sequence"/>
</dbReference>
<keyword evidence="1" id="KW-0472">Membrane</keyword>
<keyword evidence="3" id="KW-1185">Reference proteome</keyword>
<comment type="caution">
    <text evidence="2">The sequence shown here is derived from an EMBL/GenBank/DDBJ whole genome shotgun (WGS) entry which is preliminary data.</text>
</comment>
<keyword evidence="1" id="KW-0812">Transmembrane</keyword>
<feature type="transmembrane region" description="Helical" evidence="1">
    <location>
        <begin position="12"/>
        <end position="32"/>
    </location>
</feature>
<feature type="transmembrane region" description="Helical" evidence="1">
    <location>
        <begin position="123"/>
        <end position="143"/>
    </location>
</feature>
<keyword evidence="1" id="KW-1133">Transmembrane helix</keyword>
<dbReference type="RefSeq" id="WP_183305665.1">
    <property type="nucleotide sequence ID" value="NZ_JACIEP010000002.1"/>
</dbReference>
<evidence type="ECO:0000313" key="3">
    <source>
        <dbReference type="Proteomes" id="UP000555103"/>
    </source>
</evidence>
<evidence type="ECO:0008006" key="4">
    <source>
        <dbReference type="Google" id="ProtNLM"/>
    </source>
</evidence>
<reference evidence="2 3" key="1">
    <citation type="submission" date="2020-08" db="EMBL/GenBank/DDBJ databases">
        <title>Genomic Encyclopedia of Type Strains, Phase IV (KMG-IV): sequencing the most valuable type-strain genomes for metagenomic binning, comparative biology and taxonomic classification.</title>
        <authorList>
            <person name="Goeker M."/>
        </authorList>
    </citation>
    <scope>NUCLEOTIDE SEQUENCE [LARGE SCALE GENOMIC DNA]</scope>
    <source>
        <strain evidence="2 3">DSM 104969</strain>
    </source>
</reference>
<feature type="transmembrane region" description="Helical" evidence="1">
    <location>
        <begin position="52"/>
        <end position="68"/>
    </location>
</feature>
<organism evidence="2 3">
    <name type="scientific">Dysgonomonas hofstadii</name>
    <dbReference type="NCBI Taxonomy" id="637886"/>
    <lineage>
        <taxon>Bacteria</taxon>
        <taxon>Pseudomonadati</taxon>
        <taxon>Bacteroidota</taxon>
        <taxon>Bacteroidia</taxon>
        <taxon>Bacteroidales</taxon>
        <taxon>Dysgonomonadaceae</taxon>
        <taxon>Dysgonomonas</taxon>
    </lineage>
</organism>